<dbReference type="PANTHER" id="PTHR38764">
    <property type="entry name" value="ACYL CARRIER PROTEIN PHOSPHODIESTERASE"/>
    <property type="match status" value="1"/>
</dbReference>
<reference evidence="4 5" key="1">
    <citation type="submission" date="2018-07" db="EMBL/GenBank/DDBJ databases">
        <title>Genomic Encyclopedia of Type Strains, Phase III (KMG-III): the genomes of soil and plant-associated and newly described type strains.</title>
        <authorList>
            <person name="Whitman W."/>
        </authorList>
    </citation>
    <scope>NUCLEOTIDE SEQUENCE [LARGE SCALE GENOMIC DNA]</scope>
    <source>
        <strain evidence="4 5">CECT 7946</strain>
    </source>
</reference>
<comment type="caution">
    <text evidence="4">The sequence shown here is derived from an EMBL/GenBank/DDBJ whole genome shotgun (WGS) entry which is preliminary data.</text>
</comment>
<dbReference type="InterPro" id="IPR007431">
    <property type="entry name" value="ACP_PD"/>
</dbReference>
<dbReference type="Pfam" id="PF04336">
    <property type="entry name" value="ACP_PD"/>
    <property type="match status" value="1"/>
</dbReference>
<gene>
    <name evidence="4" type="ORF">DFQ10_10817</name>
</gene>
<evidence type="ECO:0000256" key="3">
    <source>
        <dbReference type="ARBA" id="ARBA00023098"/>
    </source>
</evidence>
<proteinExistence type="predicted"/>
<dbReference type="PIRSF" id="PIRSF011489">
    <property type="entry name" value="DUF479"/>
    <property type="match status" value="1"/>
</dbReference>
<dbReference type="PANTHER" id="PTHR38764:SF1">
    <property type="entry name" value="ACYL CARRIER PROTEIN PHOSPHODIESTERASE"/>
    <property type="match status" value="1"/>
</dbReference>
<evidence type="ECO:0000313" key="4">
    <source>
        <dbReference type="EMBL" id="RED42611.1"/>
    </source>
</evidence>
<dbReference type="AlphaFoldDB" id="A0A3D9H0D8"/>
<dbReference type="Proteomes" id="UP000256980">
    <property type="component" value="Unassembled WGS sequence"/>
</dbReference>
<name>A0A3D9H0D8_9FLAO</name>
<evidence type="ECO:0000256" key="1">
    <source>
        <dbReference type="ARBA" id="ARBA00022516"/>
    </source>
</evidence>
<keyword evidence="2" id="KW-0378">Hydrolase</keyword>
<dbReference type="RefSeq" id="WP_115818262.1">
    <property type="nucleotide sequence ID" value="NZ_QRDV01000008.1"/>
</dbReference>
<keyword evidence="3" id="KW-0443">Lipid metabolism</keyword>
<keyword evidence="5" id="KW-1185">Reference proteome</keyword>
<sequence length="203" mass="23554">MNFLAHIYLSGNNELITIGNFVADGIRGNKYKLYPTEIQIGIQLHRNIDTFTDAHPLFRQCTKRLHKGYGHYSGVIVDIFFDHFLAKNWTTYSNVPLATYIDNFYSSLSKHIEILPPRFKKLTPIMIEGNWLLSYANVEGIQLVLNGMNKRTNGQSKMNEATKELIAHYDAFETDFTLFFKDLMAFSEEKRIEIEKQFKTDKA</sequence>
<protein>
    <submittedName>
        <fullName evidence="4">Acyl carrier protein phosphodiesterase</fullName>
    </submittedName>
</protein>
<dbReference type="OrthoDB" id="8442777at2"/>
<organism evidence="4 5">
    <name type="scientific">Winogradskyella eximia</name>
    <dbReference type="NCBI Taxonomy" id="262006"/>
    <lineage>
        <taxon>Bacteria</taxon>
        <taxon>Pseudomonadati</taxon>
        <taxon>Bacteroidota</taxon>
        <taxon>Flavobacteriia</taxon>
        <taxon>Flavobacteriales</taxon>
        <taxon>Flavobacteriaceae</taxon>
        <taxon>Winogradskyella</taxon>
    </lineage>
</organism>
<dbReference type="GO" id="GO:0006633">
    <property type="term" value="P:fatty acid biosynthetic process"/>
    <property type="evidence" value="ECO:0007669"/>
    <property type="project" value="InterPro"/>
</dbReference>
<evidence type="ECO:0000313" key="5">
    <source>
        <dbReference type="Proteomes" id="UP000256980"/>
    </source>
</evidence>
<evidence type="ECO:0000256" key="2">
    <source>
        <dbReference type="ARBA" id="ARBA00022801"/>
    </source>
</evidence>
<accession>A0A3D9H0D8</accession>
<dbReference type="GO" id="GO:0008770">
    <property type="term" value="F:[acyl-carrier-protein] phosphodiesterase activity"/>
    <property type="evidence" value="ECO:0007669"/>
    <property type="project" value="InterPro"/>
</dbReference>
<dbReference type="EMBL" id="QRDV01000008">
    <property type="protein sequence ID" value="RED42611.1"/>
    <property type="molecule type" value="Genomic_DNA"/>
</dbReference>
<keyword evidence="1" id="KW-0444">Lipid biosynthesis</keyword>